<dbReference type="GO" id="GO:0006629">
    <property type="term" value="P:lipid metabolic process"/>
    <property type="evidence" value="ECO:0007669"/>
    <property type="project" value="TreeGrafter"/>
</dbReference>
<dbReference type="Pfam" id="PF00061">
    <property type="entry name" value="Lipocalin"/>
    <property type="match status" value="1"/>
</dbReference>
<dbReference type="EMBL" id="JAXCGZ010000375">
    <property type="protein sequence ID" value="KAK7086098.1"/>
    <property type="molecule type" value="Genomic_DNA"/>
</dbReference>
<keyword evidence="6" id="KW-1185">Reference proteome</keyword>
<organism evidence="5 6">
    <name type="scientific">Halocaridina rubra</name>
    <name type="common">Hawaiian red shrimp</name>
    <dbReference type="NCBI Taxonomy" id="373956"/>
    <lineage>
        <taxon>Eukaryota</taxon>
        <taxon>Metazoa</taxon>
        <taxon>Ecdysozoa</taxon>
        <taxon>Arthropoda</taxon>
        <taxon>Crustacea</taxon>
        <taxon>Multicrustacea</taxon>
        <taxon>Malacostraca</taxon>
        <taxon>Eumalacostraca</taxon>
        <taxon>Eucarida</taxon>
        <taxon>Decapoda</taxon>
        <taxon>Pleocyemata</taxon>
        <taxon>Caridea</taxon>
        <taxon>Atyoidea</taxon>
        <taxon>Atyidae</taxon>
        <taxon>Halocaridina</taxon>
    </lineage>
</organism>
<protein>
    <recommendedName>
        <fullName evidence="4">Lipocalin/cytosolic fatty-acid binding domain-containing protein</fullName>
    </recommendedName>
</protein>
<dbReference type="Gene3D" id="2.40.128.20">
    <property type="match status" value="1"/>
</dbReference>
<comment type="similarity">
    <text evidence="1 3">Belongs to the calycin superfamily. Lipocalin family.</text>
</comment>
<dbReference type="PANTHER" id="PTHR10612:SF34">
    <property type="entry name" value="APOLIPOPROTEIN D"/>
    <property type="match status" value="1"/>
</dbReference>
<dbReference type="PRINTS" id="PR00179">
    <property type="entry name" value="LIPOCALIN"/>
</dbReference>
<dbReference type="PANTHER" id="PTHR10612">
    <property type="entry name" value="APOLIPOPROTEIN D"/>
    <property type="match status" value="1"/>
</dbReference>
<feature type="domain" description="Lipocalin/cytosolic fatty-acid binding" evidence="4">
    <location>
        <begin position="123"/>
        <end position="185"/>
    </location>
</feature>
<gene>
    <name evidence="5" type="ORF">SK128_008426</name>
</gene>
<accession>A0AAN8XUS9</accession>
<feature type="signal peptide" evidence="3">
    <location>
        <begin position="1"/>
        <end position="18"/>
    </location>
</feature>
<sequence>MNTILSIAFLALAALVDGDKIPEYVVKGSCPNVDETSLWREQKPKHSLFGGVWYQHSLTPNPFQPLEECVSMQFDFDGEGFAWKGFGYKAGGEAKDTEGELYPMPLGDPHLMISAEKLFPAPLVILDTDYDNYACLYSCMDFSSDYYTDFAFVYSRRPTLNDSYLKKCQSAFNKIGLQNSRLHKTLQGSKCSY</sequence>
<dbReference type="InterPro" id="IPR000566">
    <property type="entry name" value="Lipocln_cytosolic_FA-bd_dom"/>
</dbReference>
<evidence type="ECO:0000256" key="1">
    <source>
        <dbReference type="ARBA" id="ARBA00006889"/>
    </source>
</evidence>
<evidence type="ECO:0000313" key="6">
    <source>
        <dbReference type="Proteomes" id="UP001381693"/>
    </source>
</evidence>
<keyword evidence="2" id="KW-1015">Disulfide bond</keyword>
<dbReference type="PRINTS" id="PR01273">
    <property type="entry name" value="INVTBRTCOLOR"/>
</dbReference>
<dbReference type="AlphaFoldDB" id="A0AAN8XUS9"/>
<reference evidence="5 6" key="1">
    <citation type="submission" date="2023-11" db="EMBL/GenBank/DDBJ databases">
        <title>Halocaridina rubra genome assembly.</title>
        <authorList>
            <person name="Smith C."/>
        </authorList>
    </citation>
    <scope>NUCLEOTIDE SEQUENCE [LARGE SCALE GENOMIC DNA]</scope>
    <source>
        <strain evidence="5">EP-1</strain>
        <tissue evidence="5">Whole</tissue>
    </source>
</reference>
<dbReference type="GO" id="GO:0000302">
    <property type="term" value="P:response to reactive oxygen species"/>
    <property type="evidence" value="ECO:0007669"/>
    <property type="project" value="TreeGrafter"/>
</dbReference>
<dbReference type="PIRSF" id="PIRSF036893">
    <property type="entry name" value="Lipocalin_ApoD"/>
    <property type="match status" value="1"/>
</dbReference>
<dbReference type="InterPro" id="IPR003057">
    <property type="entry name" value="Invtbrt_color"/>
</dbReference>
<name>A0AAN8XUS9_HALRR</name>
<dbReference type="SUPFAM" id="SSF50814">
    <property type="entry name" value="Lipocalins"/>
    <property type="match status" value="1"/>
</dbReference>
<proteinExistence type="inferred from homology"/>
<evidence type="ECO:0000256" key="3">
    <source>
        <dbReference type="PIRNR" id="PIRNR036893"/>
    </source>
</evidence>
<dbReference type="Proteomes" id="UP001381693">
    <property type="component" value="Unassembled WGS sequence"/>
</dbReference>
<dbReference type="GO" id="GO:0005737">
    <property type="term" value="C:cytoplasm"/>
    <property type="evidence" value="ECO:0007669"/>
    <property type="project" value="TreeGrafter"/>
</dbReference>
<dbReference type="GO" id="GO:0031409">
    <property type="term" value="F:pigment binding"/>
    <property type="evidence" value="ECO:0007669"/>
    <property type="project" value="InterPro"/>
</dbReference>
<keyword evidence="3" id="KW-0732">Signal</keyword>
<evidence type="ECO:0000313" key="5">
    <source>
        <dbReference type="EMBL" id="KAK7086098.1"/>
    </source>
</evidence>
<dbReference type="InterPro" id="IPR022271">
    <property type="entry name" value="Lipocalin_ApoD"/>
</dbReference>
<feature type="chain" id="PRO_5042674864" description="Lipocalin/cytosolic fatty-acid binding domain-containing protein" evidence="3">
    <location>
        <begin position="19"/>
        <end position="193"/>
    </location>
</feature>
<evidence type="ECO:0000259" key="4">
    <source>
        <dbReference type="Pfam" id="PF00061"/>
    </source>
</evidence>
<dbReference type="InterPro" id="IPR012674">
    <property type="entry name" value="Calycin"/>
</dbReference>
<evidence type="ECO:0000256" key="2">
    <source>
        <dbReference type="ARBA" id="ARBA00023157"/>
    </source>
</evidence>
<comment type="caution">
    <text evidence="5">The sequence shown here is derived from an EMBL/GenBank/DDBJ whole genome shotgun (WGS) entry which is preliminary data.</text>
</comment>